<dbReference type="EMBL" id="JYDW01000412">
    <property type="protein sequence ID" value="KRZ48409.1"/>
    <property type="molecule type" value="Genomic_DNA"/>
</dbReference>
<organism evidence="1 2">
    <name type="scientific">Trichinella nativa</name>
    <dbReference type="NCBI Taxonomy" id="6335"/>
    <lineage>
        <taxon>Eukaryota</taxon>
        <taxon>Metazoa</taxon>
        <taxon>Ecdysozoa</taxon>
        <taxon>Nematoda</taxon>
        <taxon>Enoplea</taxon>
        <taxon>Dorylaimia</taxon>
        <taxon>Trichinellida</taxon>
        <taxon>Trichinellidae</taxon>
        <taxon>Trichinella</taxon>
    </lineage>
</organism>
<name>A0A0V1KLY6_9BILA</name>
<gene>
    <name evidence="1" type="ORF">T02_5054</name>
</gene>
<dbReference type="AlphaFoldDB" id="A0A0V1KLY6"/>
<proteinExistence type="predicted"/>
<feature type="non-terminal residue" evidence="1">
    <location>
        <position position="1"/>
    </location>
</feature>
<comment type="caution">
    <text evidence="1">The sequence shown here is derived from an EMBL/GenBank/DDBJ whole genome shotgun (WGS) entry which is preliminary data.</text>
</comment>
<dbReference type="OrthoDB" id="10489153at2759"/>
<dbReference type="Proteomes" id="UP000054721">
    <property type="component" value="Unassembled WGS sequence"/>
</dbReference>
<sequence length="74" mass="8443">LKCNIKQISYIIDAAFDAKCLNISLQMEMRIDGNLSVHQRTTRFCSDVEIFTLSYIGTLSSSSIAYFLPKYDHC</sequence>
<accession>A0A0V1KLY6</accession>
<evidence type="ECO:0000313" key="1">
    <source>
        <dbReference type="EMBL" id="KRZ48409.1"/>
    </source>
</evidence>
<keyword evidence="2" id="KW-1185">Reference proteome</keyword>
<protein>
    <submittedName>
        <fullName evidence="1">Uncharacterized protein</fullName>
    </submittedName>
</protein>
<feature type="non-terminal residue" evidence="1">
    <location>
        <position position="74"/>
    </location>
</feature>
<evidence type="ECO:0000313" key="2">
    <source>
        <dbReference type="Proteomes" id="UP000054721"/>
    </source>
</evidence>
<reference evidence="1 2" key="1">
    <citation type="submission" date="2015-05" db="EMBL/GenBank/DDBJ databases">
        <title>Evolution of Trichinella species and genotypes.</title>
        <authorList>
            <person name="Korhonen P.K."/>
            <person name="Edoardo P."/>
            <person name="Giuseppe L.R."/>
            <person name="Gasser R.B."/>
        </authorList>
    </citation>
    <scope>NUCLEOTIDE SEQUENCE [LARGE SCALE GENOMIC DNA]</scope>
    <source>
        <strain evidence="1">ISS10</strain>
    </source>
</reference>